<organism evidence="1 2">
    <name type="scientific">Araneus ventricosus</name>
    <name type="common">Orbweaver spider</name>
    <name type="synonym">Epeira ventricosa</name>
    <dbReference type="NCBI Taxonomy" id="182803"/>
    <lineage>
        <taxon>Eukaryota</taxon>
        <taxon>Metazoa</taxon>
        <taxon>Ecdysozoa</taxon>
        <taxon>Arthropoda</taxon>
        <taxon>Chelicerata</taxon>
        <taxon>Arachnida</taxon>
        <taxon>Araneae</taxon>
        <taxon>Araneomorphae</taxon>
        <taxon>Entelegynae</taxon>
        <taxon>Araneoidea</taxon>
        <taxon>Araneidae</taxon>
        <taxon>Araneus</taxon>
    </lineage>
</organism>
<dbReference type="AlphaFoldDB" id="A0A4Y2SGE0"/>
<evidence type="ECO:0000313" key="1">
    <source>
        <dbReference type="EMBL" id="GBN87304.1"/>
    </source>
</evidence>
<protein>
    <submittedName>
        <fullName evidence="1">Uncharacterized protein</fullName>
    </submittedName>
</protein>
<name>A0A4Y2SGE0_ARAVE</name>
<keyword evidence="2" id="KW-1185">Reference proteome</keyword>
<gene>
    <name evidence="1" type="ORF">AVEN_146020_1</name>
</gene>
<accession>A0A4Y2SGE0</accession>
<dbReference type="Proteomes" id="UP000499080">
    <property type="component" value="Unassembled WGS sequence"/>
</dbReference>
<evidence type="ECO:0000313" key="2">
    <source>
        <dbReference type="Proteomes" id="UP000499080"/>
    </source>
</evidence>
<comment type="caution">
    <text evidence="1">The sequence shown here is derived from an EMBL/GenBank/DDBJ whole genome shotgun (WGS) entry which is preliminary data.</text>
</comment>
<sequence length="103" mass="11253">MKIGVDRHRCWNSSEVSFSIGMDGHKNIILRVGRQITRVGVVGEEESAWELRLDWRNQGGEGSVLSVKRGNPPRGGVWVGMSLAGGVVGRDRSGGSVLWSLHE</sequence>
<dbReference type="EMBL" id="BGPR01021748">
    <property type="protein sequence ID" value="GBN87304.1"/>
    <property type="molecule type" value="Genomic_DNA"/>
</dbReference>
<reference evidence="1 2" key="1">
    <citation type="journal article" date="2019" name="Sci. Rep.">
        <title>Orb-weaving spider Araneus ventricosus genome elucidates the spidroin gene catalogue.</title>
        <authorList>
            <person name="Kono N."/>
            <person name="Nakamura H."/>
            <person name="Ohtoshi R."/>
            <person name="Moran D.A.P."/>
            <person name="Shinohara A."/>
            <person name="Yoshida Y."/>
            <person name="Fujiwara M."/>
            <person name="Mori M."/>
            <person name="Tomita M."/>
            <person name="Arakawa K."/>
        </authorList>
    </citation>
    <scope>NUCLEOTIDE SEQUENCE [LARGE SCALE GENOMIC DNA]</scope>
</reference>
<proteinExistence type="predicted"/>